<proteinExistence type="predicted"/>
<sequence>MNKKILALIITGALLIISLVFNVLLTSAVREAQSEGEHLQKEKERLESKLEASKENNEKLKVMGEKFVKTMFTFDNQTASDVKGKLLEQVKGKARSKLQEVQKTTESYEISKIEAEYSSSVKIKESYFNRIDEDSSLVTIVFDQALTVGGNKTVSQYEMKVWLEHFEGEWSVENYELQQLL</sequence>
<geneLocation type="plasmid" evidence="2 3">
    <name>unnamed</name>
</geneLocation>
<evidence type="ECO:0000313" key="2">
    <source>
        <dbReference type="EMBL" id="WFT77101.1"/>
    </source>
</evidence>
<keyword evidence="3" id="KW-1185">Reference proteome</keyword>
<evidence type="ECO:0000256" key="1">
    <source>
        <dbReference type="SAM" id="Coils"/>
    </source>
</evidence>
<gene>
    <name evidence="2" type="ORF">P9989_21455</name>
</gene>
<dbReference type="Proteomes" id="UP001221597">
    <property type="component" value="Plasmid unnamed"/>
</dbReference>
<dbReference type="RefSeq" id="WP_283079037.1">
    <property type="nucleotide sequence ID" value="NZ_CP121672.1"/>
</dbReference>
<name>A0ABY8J4W0_9BACI</name>
<feature type="coiled-coil region" evidence="1">
    <location>
        <begin position="29"/>
        <end position="63"/>
    </location>
</feature>
<protein>
    <submittedName>
        <fullName evidence="2">Uncharacterized protein</fullName>
    </submittedName>
</protein>
<reference evidence="2 3" key="1">
    <citation type="submission" date="2023-04" db="EMBL/GenBank/DDBJ databases">
        <title>Genome sequence of Halobacillus naozhouensis KACC 21980.</title>
        <authorList>
            <person name="Kim S."/>
            <person name="Heo J."/>
            <person name="Kwon S.-W."/>
        </authorList>
    </citation>
    <scope>NUCLEOTIDE SEQUENCE [LARGE SCALE GENOMIC DNA]</scope>
    <source>
        <strain evidence="2 3">KCTC 13234</strain>
        <plasmid evidence="2 3">unnamed</plasmid>
    </source>
</reference>
<organism evidence="2 3">
    <name type="scientific">Halobacillus naozhouensis</name>
    <dbReference type="NCBI Taxonomy" id="554880"/>
    <lineage>
        <taxon>Bacteria</taxon>
        <taxon>Bacillati</taxon>
        <taxon>Bacillota</taxon>
        <taxon>Bacilli</taxon>
        <taxon>Bacillales</taxon>
        <taxon>Bacillaceae</taxon>
        <taxon>Halobacillus</taxon>
    </lineage>
</organism>
<evidence type="ECO:0000313" key="3">
    <source>
        <dbReference type="Proteomes" id="UP001221597"/>
    </source>
</evidence>
<keyword evidence="2" id="KW-0614">Plasmid</keyword>
<accession>A0ABY8J4W0</accession>
<keyword evidence="1" id="KW-0175">Coiled coil</keyword>
<dbReference type="EMBL" id="CP121672">
    <property type="protein sequence ID" value="WFT77101.1"/>
    <property type="molecule type" value="Genomic_DNA"/>
</dbReference>